<keyword evidence="3 5" id="KW-1133">Transmembrane helix</keyword>
<sequence length="541" mass="62396">MGQLTEFFMKSAGGPPPGMGFSMPMMKGWVPRRIQPWLYVLTAFCFQFGGGIYLGALDGIRGTTDFMIEDVLFLLYATLAGMAVYFPMLFRMKFRFTNKQLLCGSAIVLAVCNVLTMHCQSMPVLMIVCFIAGMAKIQGTFECMSNIQLWITPRRDFAVFFPVLHIILLTAIEGSGWLAAWFGHHFTWQMMHVFTIGTMSFVLLTQAIFCRPFCPMPQRLSLKGIDFQGALLICGLMLVVSYIVVYGDYFMWFDTLRIRLLFGAAIVLSGIVLYRLRYYRYPYIELSLFTRRNVVPILLVTFFAELAFGAEHTMEEILYSEVIRLEELTKELQYMWALPGMYLGILLDLYWLKVKKWKVWKLFGIAFIGIALYGMLMYFTLDINVNIEQYRFAIFLRGFAYAILAPTLMWALDESVPSLEQFFMGLFVFNILHMYLAGAAGYGIYTTIFSHFMNDNMMSYGQQLTLTHLDMAHFNLGEYVGRDFLHSMMMVAMKQVYGYVIWFALGLAALFLLCDIPAVRTNIRKVPRWPVYAIEYLARRK</sequence>
<organism evidence="6 7">
    <name type="scientific">Bacteroides uniformis</name>
    <dbReference type="NCBI Taxonomy" id="820"/>
    <lineage>
        <taxon>Bacteria</taxon>
        <taxon>Pseudomonadati</taxon>
        <taxon>Bacteroidota</taxon>
        <taxon>Bacteroidia</taxon>
        <taxon>Bacteroidales</taxon>
        <taxon>Bacteroidaceae</taxon>
        <taxon>Bacteroides</taxon>
    </lineage>
</organism>
<proteinExistence type="predicted"/>
<dbReference type="Proteomes" id="UP000095419">
    <property type="component" value="Unassembled WGS sequence"/>
</dbReference>
<dbReference type="GO" id="GO:0005886">
    <property type="term" value="C:plasma membrane"/>
    <property type="evidence" value="ECO:0007669"/>
    <property type="project" value="TreeGrafter"/>
</dbReference>
<feature type="transmembrane region" description="Helical" evidence="5">
    <location>
        <begin position="334"/>
        <end position="352"/>
    </location>
</feature>
<evidence type="ECO:0000256" key="1">
    <source>
        <dbReference type="ARBA" id="ARBA00004141"/>
    </source>
</evidence>
<dbReference type="SUPFAM" id="SSF103473">
    <property type="entry name" value="MFS general substrate transporter"/>
    <property type="match status" value="1"/>
</dbReference>
<reference evidence="6 7" key="1">
    <citation type="submission" date="2015-09" db="EMBL/GenBank/DDBJ databases">
        <authorList>
            <consortium name="Pathogen Informatics"/>
        </authorList>
    </citation>
    <scope>NUCLEOTIDE SEQUENCE [LARGE SCALE GENOMIC DNA]</scope>
    <source>
        <strain evidence="6 7">2789STDY5608791</strain>
    </source>
</reference>
<comment type="subcellular location">
    <subcellularLocation>
        <location evidence="1">Membrane</location>
        <topology evidence="1">Multi-pass membrane protein</topology>
    </subcellularLocation>
</comment>
<feature type="transmembrane region" description="Helical" evidence="5">
    <location>
        <begin position="71"/>
        <end position="89"/>
    </location>
</feature>
<dbReference type="GO" id="GO:0022857">
    <property type="term" value="F:transmembrane transporter activity"/>
    <property type="evidence" value="ECO:0007669"/>
    <property type="project" value="TreeGrafter"/>
</dbReference>
<feature type="transmembrane region" description="Helical" evidence="5">
    <location>
        <begin position="188"/>
        <end position="209"/>
    </location>
</feature>
<feature type="transmembrane region" description="Helical" evidence="5">
    <location>
        <begin position="36"/>
        <end position="56"/>
    </location>
</feature>
<dbReference type="RefSeq" id="WP_057087305.1">
    <property type="nucleotide sequence ID" value="NZ_CYZF01000003.1"/>
</dbReference>
<feature type="transmembrane region" description="Helical" evidence="5">
    <location>
        <begin position="230"/>
        <end position="252"/>
    </location>
</feature>
<dbReference type="InterPro" id="IPR036259">
    <property type="entry name" value="MFS_trans_sf"/>
</dbReference>
<accession>A0A174CAF9</accession>
<evidence type="ECO:0000313" key="6">
    <source>
        <dbReference type="EMBL" id="CUO09757.1"/>
    </source>
</evidence>
<evidence type="ECO:0000256" key="5">
    <source>
        <dbReference type="SAM" id="Phobius"/>
    </source>
</evidence>
<feature type="transmembrane region" description="Helical" evidence="5">
    <location>
        <begin position="124"/>
        <end position="145"/>
    </location>
</feature>
<gene>
    <name evidence="6" type="ORF">ERS417307_00947</name>
</gene>
<dbReference type="AlphaFoldDB" id="A0A174CAF9"/>
<keyword evidence="4 5" id="KW-0472">Membrane</keyword>
<keyword evidence="2 5" id="KW-0812">Transmembrane</keyword>
<name>A0A174CAF9_BACUN</name>
<evidence type="ECO:0000256" key="3">
    <source>
        <dbReference type="ARBA" id="ARBA00022989"/>
    </source>
</evidence>
<feature type="transmembrane region" description="Helical" evidence="5">
    <location>
        <begin position="392"/>
        <end position="412"/>
    </location>
</feature>
<feature type="transmembrane region" description="Helical" evidence="5">
    <location>
        <begin position="496"/>
        <end position="519"/>
    </location>
</feature>
<evidence type="ECO:0000256" key="4">
    <source>
        <dbReference type="ARBA" id="ARBA00023136"/>
    </source>
</evidence>
<protein>
    <submittedName>
        <fullName evidence="6">Putative transport-related membrane protein</fullName>
    </submittedName>
</protein>
<feature type="transmembrane region" description="Helical" evidence="5">
    <location>
        <begin position="258"/>
        <end position="276"/>
    </location>
</feature>
<dbReference type="PANTHER" id="PTHR23501">
    <property type="entry name" value="MAJOR FACILITATOR SUPERFAMILY"/>
    <property type="match status" value="1"/>
</dbReference>
<dbReference type="EMBL" id="CYZF01000003">
    <property type="protein sequence ID" value="CUO09757.1"/>
    <property type="molecule type" value="Genomic_DNA"/>
</dbReference>
<feature type="transmembrane region" description="Helical" evidence="5">
    <location>
        <begin position="424"/>
        <end position="445"/>
    </location>
</feature>
<feature type="transmembrane region" description="Helical" evidence="5">
    <location>
        <begin position="359"/>
        <end position="380"/>
    </location>
</feature>
<feature type="transmembrane region" description="Helical" evidence="5">
    <location>
        <begin position="157"/>
        <end position="182"/>
    </location>
</feature>
<feature type="transmembrane region" description="Helical" evidence="5">
    <location>
        <begin position="101"/>
        <end position="118"/>
    </location>
</feature>
<evidence type="ECO:0000313" key="7">
    <source>
        <dbReference type="Proteomes" id="UP000095419"/>
    </source>
</evidence>
<evidence type="ECO:0000256" key="2">
    <source>
        <dbReference type="ARBA" id="ARBA00022692"/>
    </source>
</evidence>